<accession>A0A1B6JQ36</accession>
<evidence type="ECO:0000313" key="4">
    <source>
        <dbReference type="EMBL" id="JAT01330.1"/>
    </source>
</evidence>
<dbReference type="GO" id="GO:0005778">
    <property type="term" value="C:peroxisomal membrane"/>
    <property type="evidence" value="ECO:0007669"/>
    <property type="project" value="UniProtKB-SubCell"/>
</dbReference>
<dbReference type="Pfam" id="PF05648">
    <property type="entry name" value="PEX11"/>
    <property type="match status" value="1"/>
</dbReference>
<reference evidence="4" key="1">
    <citation type="submission" date="2015-11" db="EMBL/GenBank/DDBJ databases">
        <title>De novo transcriptome assembly of four potential Pierce s Disease insect vectors from Arizona vineyards.</title>
        <authorList>
            <person name="Tassone E.E."/>
        </authorList>
    </citation>
    <scope>NUCLEOTIDE SEQUENCE</scope>
</reference>
<name>A0A1B6JQ36_9HEMI</name>
<keyword evidence="2" id="KW-0576">Peroxisome</keyword>
<protein>
    <recommendedName>
        <fullName evidence="5">Peroxisomal membrane protein 11C</fullName>
    </recommendedName>
</protein>
<dbReference type="InterPro" id="IPR008733">
    <property type="entry name" value="PEX11"/>
</dbReference>
<evidence type="ECO:0000256" key="2">
    <source>
        <dbReference type="ARBA" id="ARBA00023140"/>
    </source>
</evidence>
<gene>
    <name evidence="4" type="ORF">g.1307</name>
</gene>
<dbReference type="PANTHER" id="PTHR20990">
    <property type="entry name" value="PEROXISOMAL BIOGENESIS FACTOR 11"/>
    <property type="match status" value="1"/>
</dbReference>
<proteinExistence type="predicted"/>
<dbReference type="PANTHER" id="PTHR20990:SF1">
    <property type="entry name" value="PEROXISOMAL MEMBRANE PROTEIN 11C"/>
    <property type="match status" value="1"/>
</dbReference>
<dbReference type="InterPro" id="IPR026510">
    <property type="entry name" value="PEX11C_met"/>
</dbReference>
<comment type="subcellular location">
    <subcellularLocation>
        <location evidence="3">Peroxisome membrane</location>
    </subcellularLocation>
</comment>
<evidence type="ECO:0008006" key="5">
    <source>
        <dbReference type="Google" id="ProtNLM"/>
    </source>
</evidence>
<sequence>MECKRLLKMLESHSERDKLLRFLCYTSQLIGGVTKQKKYSKFSHHLSECRTTLRLLDDVPMLMYSLSYGLGKKEPDTYMQVCGVIVNILDQLYYPLEHVAWAADKGILSQNSEKWWLASNVCWALSLYFNIARSLRYLHLLNSDPIHLHNESVLRKKDTPDIMKKTLRLQLAELIAVVCYICDFINAIHWMPEGFLWGGRLKQWQIGALGMASTLLSFLKCCTYKDSF</sequence>
<evidence type="ECO:0000256" key="3">
    <source>
        <dbReference type="ARBA" id="ARBA00046271"/>
    </source>
</evidence>
<dbReference type="GO" id="GO:0016559">
    <property type="term" value="P:peroxisome fission"/>
    <property type="evidence" value="ECO:0007669"/>
    <property type="project" value="InterPro"/>
</dbReference>
<dbReference type="EMBL" id="GECU01006377">
    <property type="protein sequence ID" value="JAT01330.1"/>
    <property type="molecule type" value="Transcribed_RNA"/>
</dbReference>
<dbReference type="AlphaFoldDB" id="A0A1B6JQ36"/>
<keyword evidence="1" id="KW-0472">Membrane</keyword>
<evidence type="ECO:0000256" key="1">
    <source>
        <dbReference type="ARBA" id="ARBA00023136"/>
    </source>
</evidence>
<organism evidence="4">
    <name type="scientific">Homalodisca liturata</name>
    <dbReference type="NCBI Taxonomy" id="320908"/>
    <lineage>
        <taxon>Eukaryota</taxon>
        <taxon>Metazoa</taxon>
        <taxon>Ecdysozoa</taxon>
        <taxon>Arthropoda</taxon>
        <taxon>Hexapoda</taxon>
        <taxon>Insecta</taxon>
        <taxon>Pterygota</taxon>
        <taxon>Neoptera</taxon>
        <taxon>Paraneoptera</taxon>
        <taxon>Hemiptera</taxon>
        <taxon>Auchenorrhyncha</taxon>
        <taxon>Membracoidea</taxon>
        <taxon>Cicadellidae</taxon>
        <taxon>Cicadellinae</taxon>
        <taxon>Proconiini</taxon>
        <taxon>Homalodisca</taxon>
    </lineage>
</organism>